<dbReference type="SMART" id="SM00346">
    <property type="entry name" value="HTH_ICLR"/>
    <property type="match status" value="1"/>
</dbReference>
<dbReference type="AlphaFoldDB" id="A0A917GMI1"/>
<dbReference type="Pfam" id="PF09339">
    <property type="entry name" value="HTH_IclR"/>
    <property type="match status" value="1"/>
</dbReference>
<dbReference type="FunFam" id="1.10.10.10:FF:000056">
    <property type="entry name" value="IclR family transcriptional regulator"/>
    <property type="match status" value="1"/>
</dbReference>
<evidence type="ECO:0000256" key="1">
    <source>
        <dbReference type="ARBA" id="ARBA00022798"/>
    </source>
</evidence>
<dbReference type="InterPro" id="IPR050707">
    <property type="entry name" value="HTH_MetabolicPath_Reg"/>
</dbReference>
<dbReference type="PROSITE" id="PS51077">
    <property type="entry name" value="HTH_ICLR"/>
    <property type="match status" value="1"/>
</dbReference>
<evidence type="ECO:0000256" key="6">
    <source>
        <dbReference type="ARBA" id="ARBA00070406"/>
    </source>
</evidence>
<keyword evidence="3" id="KW-0238">DNA-binding</keyword>
<dbReference type="PANTHER" id="PTHR30136:SF24">
    <property type="entry name" value="HTH-TYPE TRANSCRIPTIONAL REPRESSOR ALLR"/>
    <property type="match status" value="1"/>
</dbReference>
<accession>A0A917GMI1</accession>
<proteinExistence type="predicted"/>
<dbReference type="Proteomes" id="UP000638848">
    <property type="component" value="Unassembled WGS sequence"/>
</dbReference>
<evidence type="ECO:0000256" key="4">
    <source>
        <dbReference type="ARBA" id="ARBA00023163"/>
    </source>
</evidence>
<dbReference type="PROSITE" id="PS51078">
    <property type="entry name" value="ICLR_ED"/>
    <property type="match status" value="1"/>
</dbReference>
<evidence type="ECO:0000259" key="8">
    <source>
        <dbReference type="PROSITE" id="PS51078"/>
    </source>
</evidence>
<evidence type="ECO:0000313" key="9">
    <source>
        <dbReference type="EMBL" id="GGG51783.1"/>
    </source>
</evidence>
<dbReference type="Pfam" id="PF01614">
    <property type="entry name" value="IclR_C"/>
    <property type="match status" value="1"/>
</dbReference>
<comment type="caution">
    <text evidence="9">The sequence shown here is derived from an EMBL/GenBank/DDBJ whole genome shotgun (WGS) entry which is preliminary data.</text>
</comment>
<evidence type="ECO:0000313" key="10">
    <source>
        <dbReference type="Proteomes" id="UP000638848"/>
    </source>
</evidence>
<dbReference type="SUPFAM" id="SSF46785">
    <property type="entry name" value="Winged helix' DNA-binding domain"/>
    <property type="match status" value="1"/>
</dbReference>
<dbReference type="GO" id="GO:0003677">
    <property type="term" value="F:DNA binding"/>
    <property type="evidence" value="ECO:0007669"/>
    <property type="project" value="UniProtKB-KW"/>
</dbReference>
<dbReference type="GO" id="GO:0006071">
    <property type="term" value="P:glycerol metabolic process"/>
    <property type="evidence" value="ECO:0007669"/>
    <property type="project" value="UniProtKB-KW"/>
</dbReference>
<dbReference type="InterPro" id="IPR005471">
    <property type="entry name" value="Tscrpt_reg_IclR_N"/>
</dbReference>
<dbReference type="Gene3D" id="1.10.10.10">
    <property type="entry name" value="Winged helix-like DNA-binding domain superfamily/Winged helix DNA-binding domain"/>
    <property type="match status" value="1"/>
</dbReference>
<dbReference type="EMBL" id="BMEQ01000005">
    <property type="protein sequence ID" value="GGG51783.1"/>
    <property type="molecule type" value="Genomic_DNA"/>
</dbReference>
<protein>
    <recommendedName>
        <fullName evidence="6">Glycerol operon regulatory protein</fullName>
    </recommendedName>
</protein>
<reference evidence="9" key="1">
    <citation type="journal article" date="2014" name="Int. J. Syst. Evol. Microbiol.">
        <title>Complete genome sequence of Corynebacterium casei LMG S-19264T (=DSM 44701T), isolated from a smear-ripened cheese.</title>
        <authorList>
            <consortium name="US DOE Joint Genome Institute (JGI-PGF)"/>
            <person name="Walter F."/>
            <person name="Albersmeier A."/>
            <person name="Kalinowski J."/>
            <person name="Ruckert C."/>
        </authorList>
    </citation>
    <scope>NUCLEOTIDE SEQUENCE</scope>
    <source>
        <strain evidence="9">CGMCC 1.12187</strain>
    </source>
</reference>
<feature type="domain" description="IclR-ED" evidence="8">
    <location>
        <begin position="72"/>
        <end position="250"/>
    </location>
</feature>
<dbReference type="GO" id="GO:0045892">
    <property type="term" value="P:negative regulation of DNA-templated transcription"/>
    <property type="evidence" value="ECO:0007669"/>
    <property type="project" value="TreeGrafter"/>
</dbReference>
<keyword evidence="10" id="KW-1185">Reference proteome</keyword>
<organism evidence="9 10">
    <name type="scientific">Kocuria dechangensis</name>
    <dbReference type="NCBI Taxonomy" id="1176249"/>
    <lineage>
        <taxon>Bacteria</taxon>
        <taxon>Bacillati</taxon>
        <taxon>Actinomycetota</taxon>
        <taxon>Actinomycetes</taxon>
        <taxon>Micrococcales</taxon>
        <taxon>Micrococcaceae</taxon>
        <taxon>Kocuria</taxon>
    </lineage>
</organism>
<dbReference type="InterPro" id="IPR036388">
    <property type="entry name" value="WH-like_DNA-bd_sf"/>
</dbReference>
<dbReference type="InterPro" id="IPR029016">
    <property type="entry name" value="GAF-like_dom_sf"/>
</dbReference>
<dbReference type="Gene3D" id="3.30.450.40">
    <property type="match status" value="1"/>
</dbReference>
<evidence type="ECO:0000259" key="7">
    <source>
        <dbReference type="PROSITE" id="PS51077"/>
    </source>
</evidence>
<dbReference type="GO" id="GO:0003700">
    <property type="term" value="F:DNA-binding transcription factor activity"/>
    <property type="evidence" value="ECO:0007669"/>
    <property type="project" value="TreeGrafter"/>
</dbReference>
<sequence>MAGGSNEPGRSVVSKALSVLEAFENDRRALSQSQIVELTGLPQSTVHRLLAELVDWGALSRDVNGRYQIGMRLWELGQNAGRQLREIARPFVLDLYSLTRETAQIAVRDGTDALYIDRAYSSKRVPRASRVGGRLPLHATAVGKVLLAFEEPWVRDAYLQQDLQAVTPHTHVAPRRLAEELEAVREQGWAGTAEEVRLGACSVAVPVRHREGRVGAALGLVMSSAQAATMTRHLPTLRGVAHQIEAATAHVPLSTIRRVTDPRNGARP</sequence>
<name>A0A917GMI1_9MICC</name>
<keyword evidence="4" id="KW-0804">Transcription</keyword>
<gene>
    <name evidence="9" type="ORF">GCM10011374_13060</name>
</gene>
<reference evidence="9" key="2">
    <citation type="submission" date="2020-09" db="EMBL/GenBank/DDBJ databases">
        <authorList>
            <person name="Sun Q."/>
            <person name="Zhou Y."/>
        </authorList>
    </citation>
    <scope>NUCLEOTIDE SEQUENCE</scope>
    <source>
        <strain evidence="9">CGMCC 1.12187</strain>
    </source>
</reference>
<evidence type="ECO:0000256" key="2">
    <source>
        <dbReference type="ARBA" id="ARBA00023015"/>
    </source>
</evidence>
<keyword evidence="2" id="KW-0805">Transcription regulation</keyword>
<keyword evidence="1" id="KW-0319">Glycerol metabolism</keyword>
<dbReference type="InterPro" id="IPR014757">
    <property type="entry name" value="Tscrpt_reg_IclR_C"/>
</dbReference>
<feature type="domain" description="HTH iclR-type" evidence="7">
    <location>
        <begin position="10"/>
        <end position="71"/>
    </location>
</feature>
<dbReference type="RefSeq" id="WP_188535435.1">
    <property type="nucleotide sequence ID" value="NZ_BMEQ01000005.1"/>
</dbReference>
<evidence type="ECO:0000256" key="5">
    <source>
        <dbReference type="ARBA" id="ARBA00058938"/>
    </source>
</evidence>
<dbReference type="PANTHER" id="PTHR30136">
    <property type="entry name" value="HELIX-TURN-HELIX TRANSCRIPTIONAL REGULATOR, ICLR FAMILY"/>
    <property type="match status" value="1"/>
</dbReference>
<dbReference type="SUPFAM" id="SSF55781">
    <property type="entry name" value="GAF domain-like"/>
    <property type="match status" value="1"/>
</dbReference>
<evidence type="ECO:0000256" key="3">
    <source>
        <dbReference type="ARBA" id="ARBA00023125"/>
    </source>
</evidence>
<dbReference type="InterPro" id="IPR036390">
    <property type="entry name" value="WH_DNA-bd_sf"/>
</dbReference>
<comment type="function">
    <text evidence="5">May be an activator protein for the gylABX operon.</text>
</comment>